<dbReference type="InterPro" id="IPR036271">
    <property type="entry name" value="Tet_transcr_reg_TetR-rel_C_sf"/>
</dbReference>
<evidence type="ECO:0000313" key="8">
    <source>
        <dbReference type="Proteomes" id="UP000190044"/>
    </source>
</evidence>
<keyword evidence="3 5" id="KW-0238">DNA-binding</keyword>
<dbReference type="Pfam" id="PF13977">
    <property type="entry name" value="TetR_C_6"/>
    <property type="match status" value="1"/>
</dbReference>
<dbReference type="InterPro" id="IPR039538">
    <property type="entry name" value="BetI_C"/>
</dbReference>
<evidence type="ECO:0000256" key="4">
    <source>
        <dbReference type="ARBA" id="ARBA00023163"/>
    </source>
</evidence>
<dbReference type="Pfam" id="PF00440">
    <property type="entry name" value="TetR_N"/>
    <property type="match status" value="1"/>
</dbReference>
<dbReference type="PRINTS" id="PR00455">
    <property type="entry name" value="HTHTETR"/>
</dbReference>
<evidence type="ECO:0000256" key="2">
    <source>
        <dbReference type="ARBA" id="ARBA00023015"/>
    </source>
</evidence>
<dbReference type="PANTHER" id="PTHR30055">
    <property type="entry name" value="HTH-TYPE TRANSCRIPTIONAL REGULATOR RUTR"/>
    <property type="match status" value="1"/>
</dbReference>
<keyword evidence="2" id="KW-0805">Transcription regulation</keyword>
<gene>
    <name evidence="7" type="ORF">SAMN06295937_1015108</name>
</gene>
<dbReference type="InterPro" id="IPR050109">
    <property type="entry name" value="HTH-type_TetR-like_transc_reg"/>
</dbReference>
<dbReference type="SUPFAM" id="SSF48498">
    <property type="entry name" value="Tetracyclin repressor-like, C-terminal domain"/>
    <property type="match status" value="1"/>
</dbReference>
<dbReference type="AlphaFoldDB" id="A0A1T5DPX3"/>
<organism evidence="7 8">
    <name type="scientific">Sphingopyxis flava</name>
    <dbReference type="NCBI Taxonomy" id="1507287"/>
    <lineage>
        <taxon>Bacteria</taxon>
        <taxon>Pseudomonadati</taxon>
        <taxon>Pseudomonadota</taxon>
        <taxon>Alphaproteobacteria</taxon>
        <taxon>Sphingomonadales</taxon>
        <taxon>Sphingomonadaceae</taxon>
        <taxon>Sphingopyxis</taxon>
    </lineage>
</organism>
<sequence>MRLVRRGVPTQAVEHFLKAAGLPFNLLDPKVISLRTFKRRKQTAQPLAQDESDRLLRVVGIVAAAEEMFGNSDKAQLWLNRKNRALDDETPFAMADTDRGARAVEALLGRIERAALSLLVNQGSAALTLRRIAAESGMNVGNLNYYFRSKEELIRELLNAVISSYEESFDEIIHEPGASAEARLENLVMLILEDITTKKTTRFFPELWAMANHDPFVHDRMNELYERARVSLNELIAEINPALPDDEREILALFISGSMEGLTMFAGFEKPWNAQMPMLEIIARRSFVHLARTLRPGEIKQNLAPAASGA</sequence>
<keyword evidence="1" id="KW-0678">Repressor</keyword>
<dbReference type="Pfam" id="PF20432">
    <property type="entry name" value="Xre-like-HTH"/>
    <property type="match status" value="1"/>
</dbReference>
<feature type="DNA-binding region" description="H-T-H motif" evidence="5">
    <location>
        <begin position="128"/>
        <end position="147"/>
    </location>
</feature>
<evidence type="ECO:0000259" key="6">
    <source>
        <dbReference type="PROSITE" id="PS50977"/>
    </source>
</evidence>
<dbReference type="GO" id="GO:0000976">
    <property type="term" value="F:transcription cis-regulatory region binding"/>
    <property type="evidence" value="ECO:0007669"/>
    <property type="project" value="TreeGrafter"/>
</dbReference>
<dbReference type="InterPro" id="IPR009057">
    <property type="entry name" value="Homeodomain-like_sf"/>
</dbReference>
<keyword evidence="4" id="KW-0804">Transcription</keyword>
<dbReference type="PANTHER" id="PTHR30055:SF226">
    <property type="entry name" value="HTH-TYPE TRANSCRIPTIONAL REGULATOR PKSA"/>
    <property type="match status" value="1"/>
</dbReference>
<protein>
    <submittedName>
        <fullName evidence="7">Transcriptional regulator, TetR family</fullName>
    </submittedName>
</protein>
<dbReference type="InterPro" id="IPR011979">
    <property type="entry name" value="Antitox_Xre"/>
</dbReference>
<dbReference type="RefSeq" id="WP_139375788.1">
    <property type="nucleotide sequence ID" value="NZ_FUYP01000015.1"/>
</dbReference>
<dbReference type="InterPro" id="IPR024467">
    <property type="entry name" value="Xre/MbcA/ParS-like_toxin-bd"/>
</dbReference>
<name>A0A1T5DPX3_9SPHN</name>
<dbReference type="PROSITE" id="PS50977">
    <property type="entry name" value="HTH_TETR_2"/>
    <property type="match status" value="1"/>
</dbReference>
<dbReference type="EMBL" id="FUYP01000015">
    <property type="protein sequence ID" value="SKB73725.1"/>
    <property type="molecule type" value="Genomic_DNA"/>
</dbReference>
<dbReference type="Pfam" id="PF09722">
    <property type="entry name" value="Xre_MbcA_ParS_C"/>
    <property type="match status" value="1"/>
</dbReference>
<dbReference type="GO" id="GO:0003700">
    <property type="term" value="F:DNA-binding transcription factor activity"/>
    <property type="evidence" value="ECO:0007669"/>
    <property type="project" value="TreeGrafter"/>
</dbReference>
<feature type="domain" description="HTH tetR-type" evidence="6">
    <location>
        <begin position="105"/>
        <end position="165"/>
    </location>
</feature>
<evidence type="ECO:0000256" key="3">
    <source>
        <dbReference type="ARBA" id="ARBA00023125"/>
    </source>
</evidence>
<evidence type="ECO:0000313" key="7">
    <source>
        <dbReference type="EMBL" id="SKB73725.1"/>
    </source>
</evidence>
<dbReference type="InterPro" id="IPR001647">
    <property type="entry name" value="HTH_TetR"/>
</dbReference>
<evidence type="ECO:0000256" key="5">
    <source>
        <dbReference type="PROSITE-ProRule" id="PRU00335"/>
    </source>
</evidence>
<reference evidence="8" key="1">
    <citation type="submission" date="2017-02" db="EMBL/GenBank/DDBJ databases">
        <authorList>
            <person name="Varghese N."/>
            <person name="Submissions S."/>
        </authorList>
    </citation>
    <scope>NUCLEOTIDE SEQUENCE [LARGE SCALE GENOMIC DNA]</scope>
    <source>
        <strain evidence="8">R11H</strain>
    </source>
</reference>
<dbReference type="NCBIfam" id="TIGR02293">
    <property type="entry name" value="TAS_TIGR02293"/>
    <property type="match status" value="1"/>
</dbReference>
<evidence type="ECO:0000256" key="1">
    <source>
        <dbReference type="ARBA" id="ARBA00022491"/>
    </source>
</evidence>
<accession>A0A1T5DPX3</accession>
<dbReference type="Proteomes" id="UP000190044">
    <property type="component" value="Unassembled WGS sequence"/>
</dbReference>
<keyword evidence="8" id="KW-1185">Reference proteome</keyword>
<dbReference type="SUPFAM" id="SSF46689">
    <property type="entry name" value="Homeodomain-like"/>
    <property type="match status" value="1"/>
</dbReference>
<dbReference type="InterPro" id="IPR046847">
    <property type="entry name" value="Xre-like_HTH"/>
</dbReference>
<dbReference type="Gene3D" id="1.10.357.10">
    <property type="entry name" value="Tetracycline Repressor, domain 2"/>
    <property type="match status" value="1"/>
</dbReference>
<proteinExistence type="predicted"/>
<dbReference type="OrthoDB" id="8478851at2"/>